<dbReference type="Pfam" id="PF12840">
    <property type="entry name" value="HTH_20"/>
    <property type="match status" value="1"/>
</dbReference>
<dbReference type="Pfam" id="PF08327">
    <property type="entry name" value="AHSA1"/>
    <property type="match status" value="1"/>
</dbReference>
<evidence type="ECO:0000256" key="1">
    <source>
        <dbReference type="ARBA" id="ARBA00006817"/>
    </source>
</evidence>
<dbReference type="CDD" id="cd00090">
    <property type="entry name" value="HTH_ARSR"/>
    <property type="match status" value="1"/>
</dbReference>
<organism evidence="6 7">
    <name type="scientific">Jannaschia pagri</name>
    <dbReference type="NCBI Taxonomy" id="2829797"/>
    <lineage>
        <taxon>Bacteria</taxon>
        <taxon>Pseudomonadati</taxon>
        <taxon>Pseudomonadota</taxon>
        <taxon>Alphaproteobacteria</taxon>
        <taxon>Rhodobacterales</taxon>
        <taxon>Roseobacteraceae</taxon>
        <taxon>Jannaschia</taxon>
    </lineage>
</organism>
<keyword evidence="4" id="KW-0804">Transcription</keyword>
<dbReference type="InterPro" id="IPR013538">
    <property type="entry name" value="ASHA1/2-like_C"/>
</dbReference>
<dbReference type="SMART" id="SM00418">
    <property type="entry name" value="HTH_ARSR"/>
    <property type="match status" value="1"/>
</dbReference>
<dbReference type="PROSITE" id="PS50987">
    <property type="entry name" value="HTH_ARSR_2"/>
    <property type="match status" value="1"/>
</dbReference>
<protein>
    <recommendedName>
        <fullName evidence="5">HTH arsR-type domain-containing protein</fullName>
    </recommendedName>
</protein>
<keyword evidence="7" id="KW-1185">Reference proteome</keyword>
<proteinExistence type="inferred from homology"/>
<evidence type="ECO:0000313" key="6">
    <source>
        <dbReference type="EMBL" id="GIT95715.1"/>
    </source>
</evidence>
<evidence type="ECO:0000256" key="3">
    <source>
        <dbReference type="ARBA" id="ARBA00023125"/>
    </source>
</evidence>
<dbReference type="InterPro" id="IPR036390">
    <property type="entry name" value="WH_DNA-bd_sf"/>
</dbReference>
<sequence>MGYDAILTALADPTRRAILDRLRQGARPVGQIAAPLAVTRPAVSQHLKVLVQAGLVTMTPDGRRNLYGLAPGGAAPLVRWLGALSAVEVATPTGGLHRSLAVRITPSEAWQLFCDDLTLWWPVSTISQSALAEGALPQAVELEARKGGLWRETLFDGSSAPWATVVEAIPAERLVLEWSLLAPAPVTVTFAAEPDGTRITLNHASDAPEAADLWDLVLMERYAAAAASSLSNF</sequence>
<evidence type="ECO:0000313" key="7">
    <source>
        <dbReference type="Proteomes" id="UP000786693"/>
    </source>
</evidence>
<name>A0ABQ4NN74_9RHOB</name>
<evidence type="ECO:0000256" key="4">
    <source>
        <dbReference type="ARBA" id="ARBA00023163"/>
    </source>
</evidence>
<dbReference type="Gene3D" id="1.10.10.10">
    <property type="entry name" value="Winged helix-like DNA-binding domain superfamily/Winged helix DNA-binding domain"/>
    <property type="match status" value="1"/>
</dbReference>
<dbReference type="InterPro" id="IPR011991">
    <property type="entry name" value="ArsR-like_HTH"/>
</dbReference>
<dbReference type="InterPro" id="IPR036388">
    <property type="entry name" value="WH-like_DNA-bd_sf"/>
</dbReference>
<dbReference type="Proteomes" id="UP000786693">
    <property type="component" value="Unassembled WGS sequence"/>
</dbReference>
<dbReference type="PRINTS" id="PR00778">
    <property type="entry name" value="HTHARSR"/>
</dbReference>
<dbReference type="PANTHER" id="PTHR33154:SF33">
    <property type="entry name" value="TRANSCRIPTIONAL REPRESSOR SDPR"/>
    <property type="match status" value="1"/>
</dbReference>
<dbReference type="Gene3D" id="3.30.530.20">
    <property type="match status" value="1"/>
</dbReference>
<dbReference type="RefSeq" id="WP_220749216.1">
    <property type="nucleotide sequence ID" value="NZ_BPFH01000004.1"/>
</dbReference>
<dbReference type="InterPro" id="IPR023393">
    <property type="entry name" value="START-like_dom_sf"/>
</dbReference>
<gene>
    <name evidence="6" type="ORF">JANAI62_23380</name>
</gene>
<comment type="similarity">
    <text evidence="1">Belongs to the AHA1 family.</text>
</comment>
<comment type="caution">
    <text evidence="6">The sequence shown here is derived from an EMBL/GenBank/DDBJ whole genome shotgun (WGS) entry which is preliminary data.</text>
</comment>
<feature type="domain" description="HTH arsR-type" evidence="5">
    <location>
        <begin position="1"/>
        <end position="89"/>
    </location>
</feature>
<dbReference type="InterPro" id="IPR001845">
    <property type="entry name" value="HTH_ArsR_DNA-bd_dom"/>
</dbReference>
<dbReference type="NCBIfam" id="NF033788">
    <property type="entry name" value="HTH_metalloreg"/>
    <property type="match status" value="1"/>
</dbReference>
<keyword evidence="2" id="KW-0805">Transcription regulation</keyword>
<dbReference type="EMBL" id="BPFH01000004">
    <property type="protein sequence ID" value="GIT95715.1"/>
    <property type="molecule type" value="Genomic_DNA"/>
</dbReference>
<dbReference type="SUPFAM" id="SSF55961">
    <property type="entry name" value="Bet v1-like"/>
    <property type="match status" value="1"/>
</dbReference>
<evidence type="ECO:0000256" key="2">
    <source>
        <dbReference type="ARBA" id="ARBA00023015"/>
    </source>
</evidence>
<keyword evidence="3" id="KW-0238">DNA-binding</keyword>
<dbReference type="PANTHER" id="PTHR33154">
    <property type="entry name" value="TRANSCRIPTIONAL REGULATOR, ARSR FAMILY"/>
    <property type="match status" value="1"/>
</dbReference>
<evidence type="ECO:0000259" key="5">
    <source>
        <dbReference type="PROSITE" id="PS50987"/>
    </source>
</evidence>
<reference evidence="6 7" key="1">
    <citation type="submission" date="2021-05" db="EMBL/GenBank/DDBJ databases">
        <title>Bacteria Genome sequencing.</title>
        <authorList>
            <person name="Takabe Y."/>
            <person name="Nakajima Y."/>
            <person name="Suzuki S."/>
            <person name="Shiozaki T."/>
        </authorList>
    </citation>
    <scope>NUCLEOTIDE SEQUENCE [LARGE SCALE GENOMIC DNA]</scope>
    <source>
        <strain evidence="6 7">AI_62</strain>
    </source>
</reference>
<dbReference type="InterPro" id="IPR051081">
    <property type="entry name" value="HTH_MetalResp_TranReg"/>
</dbReference>
<accession>A0ABQ4NN74</accession>
<dbReference type="SUPFAM" id="SSF46785">
    <property type="entry name" value="Winged helix' DNA-binding domain"/>
    <property type="match status" value="1"/>
</dbReference>